<dbReference type="EMBL" id="CP059567">
    <property type="protein sequence ID" value="QMT39576.1"/>
    <property type="molecule type" value="Genomic_DNA"/>
</dbReference>
<organism evidence="8 9">
    <name type="scientific">Neisseria shayeganii</name>
    <dbReference type="NCBI Taxonomy" id="607712"/>
    <lineage>
        <taxon>Bacteria</taxon>
        <taxon>Pseudomonadati</taxon>
        <taxon>Pseudomonadota</taxon>
        <taxon>Betaproteobacteria</taxon>
        <taxon>Neisseriales</taxon>
        <taxon>Neisseriaceae</taxon>
        <taxon>Neisseria</taxon>
    </lineage>
</organism>
<keyword evidence="6 7" id="KW-0472">Membrane</keyword>
<keyword evidence="5 7" id="KW-1133">Transmembrane helix</keyword>
<feature type="transmembrane region" description="Helical" evidence="7">
    <location>
        <begin position="251"/>
        <end position="275"/>
    </location>
</feature>
<evidence type="ECO:0000313" key="8">
    <source>
        <dbReference type="EMBL" id="QMT39576.1"/>
    </source>
</evidence>
<evidence type="ECO:0000256" key="6">
    <source>
        <dbReference type="ARBA" id="ARBA00023136"/>
    </source>
</evidence>
<keyword evidence="4 7" id="KW-0812">Transmembrane</keyword>
<reference evidence="8 9" key="1">
    <citation type="submission" date="2020-07" db="EMBL/GenBank/DDBJ databases">
        <title>Genomic diversity of species in the Neisseriaceae family.</title>
        <authorList>
            <person name="Vincent A.T."/>
            <person name="Bernet E."/>
            <person name="Veyrier F.J."/>
        </authorList>
    </citation>
    <scope>NUCLEOTIDE SEQUENCE [LARGE SCALE GENOMIC DNA]</scope>
    <source>
        <strain evidence="8 9">DSM 22244</strain>
    </source>
</reference>
<dbReference type="NCBIfam" id="TIGR00765">
    <property type="entry name" value="yihY_not_rbn"/>
    <property type="match status" value="1"/>
</dbReference>
<sequence>MSFKKSFQRFGRSRSWAFARFLYDRFNEVNVPQVSSSLTFTTLLALVPLITVMLVVVSAFPMFADVSAQFNQLITQTLMPAGADAVSEYLFQFRDQASKLTAIGIIMMMVTSLMLIQTIERTFNQIWRVNSTRNVLTRFLVYWALLSLGPLVLGIGMSAWGVVWARTSFYLNYPLLANTVQLLVSLVGSAAALWLLYKLVPARFVPARHALIGAVFAAVGLELLRRGFAFYVGNFNSYQLVYGTFAAIPIFLLWLNLMWMVILTGAVLTASLSYWEGDAFRREFGNGGRFDDVLKVLLLLSQAQDKGQSIKIQEFRSHINMGYDELGDLLEKLALKGYITQSRHGNWLLKTAPEHIRVGELFSLFVYRSSDNEKDDVGRAVQQVMEPALAATDMTLAEFICRAESAPDVDLPVFVAEGDKK</sequence>
<dbReference type="PANTHER" id="PTHR30213">
    <property type="entry name" value="INNER MEMBRANE PROTEIN YHJD"/>
    <property type="match status" value="1"/>
</dbReference>
<dbReference type="InterPro" id="IPR017039">
    <property type="entry name" value="Virul_fac_BrkB"/>
</dbReference>
<proteinExistence type="inferred from homology"/>
<feature type="transmembrane region" description="Helical" evidence="7">
    <location>
        <begin position="100"/>
        <end position="119"/>
    </location>
</feature>
<evidence type="ECO:0000256" key="2">
    <source>
        <dbReference type="ARBA" id="ARBA00022475"/>
    </source>
</evidence>
<evidence type="ECO:0000256" key="7">
    <source>
        <dbReference type="HAMAP-Rule" id="MF_00672"/>
    </source>
</evidence>
<accession>A0A7D7NAI9</accession>
<comment type="subcellular location">
    <subcellularLocation>
        <location evidence="1 7">Cell membrane</location>
        <topology evidence="1 7">Multi-pass membrane protein</topology>
    </subcellularLocation>
</comment>
<evidence type="ECO:0000313" key="9">
    <source>
        <dbReference type="Proteomes" id="UP000514752"/>
    </source>
</evidence>
<evidence type="ECO:0000256" key="5">
    <source>
        <dbReference type="ARBA" id="ARBA00022989"/>
    </source>
</evidence>
<dbReference type="InterPro" id="IPR023679">
    <property type="entry name" value="UPF0761_bac"/>
</dbReference>
<dbReference type="AlphaFoldDB" id="A0A7D7NAI9"/>
<dbReference type="Proteomes" id="UP000514752">
    <property type="component" value="Chromosome"/>
</dbReference>
<dbReference type="RefSeq" id="WP_182121391.1">
    <property type="nucleotide sequence ID" value="NZ_CP059567.1"/>
</dbReference>
<evidence type="ECO:0000256" key="3">
    <source>
        <dbReference type="ARBA" id="ARBA00022519"/>
    </source>
</evidence>
<name>A0A7D7NAI9_9NEIS</name>
<dbReference type="HAMAP" id="MF_00672">
    <property type="entry name" value="UPF0761"/>
    <property type="match status" value="1"/>
</dbReference>
<gene>
    <name evidence="8" type="ORF">H3L94_06730</name>
</gene>
<keyword evidence="2 7" id="KW-1003">Cell membrane</keyword>
<protein>
    <recommendedName>
        <fullName evidence="7">UPF0761 membrane protein H3L94_06730</fullName>
    </recommendedName>
</protein>
<dbReference type="GO" id="GO:0005886">
    <property type="term" value="C:plasma membrane"/>
    <property type="evidence" value="ECO:0007669"/>
    <property type="project" value="UniProtKB-SubCell"/>
</dbReference>
<feature type="transmembrane region" description="Helical" evidence="7">
    <location>
        <begin position="43"/>
        <end position="64"/>
    </location>
</feature>
<dbReference type="KEGG" id="nsg:H3L94_06730"/>
<dbReference type="Pfam" id="PF03631">
    <property type="entry name" value="Virul_fac_BrkB"/>
    <property type="match status" value="1"/>
</dbReference>
<feature type="transmembrane region" description="Helical" evidence="7">
    <location>
        <begin position="209"/>
        <end position="231"/>
    </location>
</feature>
<dbReference type="PANTHER" id="PTHR30213:SF0">
    <property type="entry name" value="UPF0761 MEMBRANE PROTEIN YIHY"/>
    <property type="match status" value="1"/>
</dbReference>
<evidence type="ECO:0000256" key="1">
    <source>
        <dbReference type="ARBA" id="ARBA00004651"/>
    </source>
</evidence>
<comment type="similarity">
    <text evidence="7">Belongs to the UPF0761 family.</text>
</comment>
<evidence type="ECO:0000256" key="4">
    <source>
        <dbReference type="ARBA" id="ARBA00022692"/>
    </source>
</evidence>
<feature type="transmembrane region" description="Helical" evidence="7">
    <location>
        <begin position="140"/>
        <end position="163"/>
    </location>
</feature>
<keyword evidence="3" id="KW-0997">Cell inner membrane</keyword>
<feature type="transmembrane region" description="Helical" evidence="7">
    <location>
        <begin position="175"/>
        <end position="197"/>
    </location>
</feature>